<dbReference type="Proteomes" id="UP001164746">
    <property type="component" value="Chromosome 3"/>
</dbReference>
<feature type="domain" description="Copper amine oxidase N2-terminal" evidence="9">
    <location>
        <begin position="73"/>
        <end position="158"/>
    </location>
</feature>
<comment type="similarity">
    <text evidence="1 6">Belongs to the copper/topaquinone oxidase family.</text>
</comment>
<feature type="transmembrane region" description="Helical" evidence="7">
    <location>
        <begin position="530"/>
        <end position="554"/>
    </location>
</feature>
<keyword evidence="7" id="KW-0472">Membrane</keyword>
<evidence type="ECO:0000256" key="6">
    <source>
        <dbReference type="RuleBase" id="RU000672"/>
    </source>
</evidence>
<dbReference type="Pfam" id="PF02727">
    <property type="entry name" value="Cu_amine_oxidN2"/>
    <property type="match status" value="2"/>
</dbReference>
<organism evidence="10 11">
    <name type="scientific">Mya arenaria</name>
    <name type="common">Soft-shell clam</name>
    <dbReference type="NCBI Taxonomy" id="6604"/>
    <lineage>
        <taxon>Eukaryota</taxon>
        <taxon>Metazoa</taxon>
        <taxon>Spiralia</taxon>
        <taxon>Lophotrochozoa</taxon>
        <taxon>Mollusca</taxon>
        <taxon>Bivalvia</taxon>
        <taxon>Autobranchia</taxon>
        <taxon>Heteroconchia</taxon>
        <taxon>Euheterodonta</taxon>
        <taxon>Imparidentia</taxon>
        <taxon>Neoheterodontei</taxon>
        <taxon>Myida</taxon>
        <taxon>Myoidea</taxon>
        <taxon>Myidae</taxon>
        <taxon>Mya</taxon>
    </lineage>
</organism>
<keyword evidence="11" id="KW-1185">Reference proteome</keyword>
<keyword evidence="3 6" id="KW-0801">TPQ</keyword>
<dbReference type="InterPro" id="IPR000269">
    <property type="entry name" value="Cu_amine_oxidase"/>
</dbReference>
<dbReference type="InterPro" id="IPR015798">
    <property type="entry name" value="Cu_amine_oxidase_C"/>
</dbReference>
<evidence type="ECO:0000256" key="5">
    <source>
        <dbReference type="ARBA" id="ARBA00023008"/>
    </source>
</evidence>
<evidence type="ECO:0000313" key="11">
    <source>
        <dbReference type="Proteomes" id="UP001164746"/>
    </source>
</evidence>
<evidence type="ECO:0000259" key="8">
    <source>
        <dbReference type="Pfam" id="PF01179"/>
    </source>
</evidence>
<evidence type="ECO:0000259" key="9">
    <source>
        <dbReference type="Pfam" id="PF02727"/>
    </source>
</evidence>
<dbReference type="PANTHER" id="PTHR10638:SF20">
    <property type="entry name" value="AMINE OXIDASE"/>
    <property type="match status" value="1"/>
</dbReference>
<evidence type="ECO:0000256" key="3">
    <source>
        <dbReference type="ARBA" id="ARBA00022772"/>
    </source>
</evidence>
<name>A0ABY7DSU9_MYAAR</name>
<feature type="transmembrane region" description="Helical" evidence="7">
    <location>
        <begin position="12"/>
        <end position="36"/>
    </location>
</feature>
<dbReference type="InterPro" id="IPR016182">
    <property type="entry name" value="Cu_amine_oxidase_N-reg"/>
</dbReference>
<dbReference type="Pfam" id="PF01179">
    <property type="entry name" value="Cu_amine_oxid"/>
    <property type="match status" value="1"/>
</dbReference>
<keyword evidence="5 6" id="KW-0186">Copper</keyword>
<dbReference type="InterPro" id="IPR036460">
    <property type="entry name" value="Cu_amine_oxidase_C_sf"/>
</dbReference>
<gene>
    <name evidence="10" type="ORF">MAR_025155</name>
</gene>
<comment type="cofactor">
    <cofactor evidence="6">
        <name>Cu cation</name>
        <dbReference type="ChEBI" id="CHEBI:23378"/>
    </cofactor>
    <text evidence="6">Contains 1 topaquinone per subunit.</text>
</comment>
<dbReference type="PROSITE" id="PS01165">
    <property type="entry name" value="COPPER_AMINE_OXID_2"/>
    <property type="match status" value="1"/>
</dbReference>
<sequence>MSEVGKQRRIIGGFRIVVALLVVVIVALAIAFGVVVSRLHKQLSSVPGACPSSGNIDLEPPSDLPPFHDLTREEIKAVRNFLYRQKDLNLVRPSEITVNSSYVFSFELHIPNKQVTTDYLDNGRARPDREARVVVFRGDLPDPTSEEYTVGPLPDPVYFKDKVTLPFRYRPLTGPEIVAAIVMLNAEVGGKMNDILMECYGGRIEDCSDNCLEFQMVTPMASGSTGEEFRRKMWFWLGPTVEYFPLHALDFLVRVDLTSSKTSDYYIDQIYHANQSFYSVDELVRSYDAGDFVDMDINGRENRFETIEIVPTEVDNSQWSKEKDAKYSQTKIVRKTMGYEKTAVIDYKFSTPKYLTFYNKDTVNSLGVPKAYRLLMRGMSKQLIKEGSGQEPSIPWARHQLAVTKYKEDERKSSSIYACWDANHPVVNFQSFIDDNDVIKDVDQVTWVTMGVHHIPHTEDLPVTPTVGLDLRFLLLPFNYFQEDPAMGSGDAVRIEPNNQEHASQGLHVERYGRPENPQCRPAKSSRIIGGFRIVVALLLIVIVALAIAFGVVVSRLHKQLSSVPGACPSYGNIDLEPLSDLPPFQDLTRDEIKAVRNFLYRQKDLNLVRPSEITLHIPNKQVTTDYLDNGRARPDREARVVVFRGDLPDPTSEEYTVGPLPDPVYFKDKVTLPFRYRPLTGPEIVAAIVMLNAEVGGKMNDILMERYGGRIEGCSDNCLEFQMVTPRLQGQREKSLDERCGFGLGRLSNTFLCMPWTFLFESI</sequence>
<dbReference type="Gene3D" id="2.70.98.20">
    <property type="entry name" value="Copper amine oxidase, catalytic domain"/>
    <property type="match status" value="1"/>
</dbReference>
<feature type="domain" description="Copper amine oxidase catalytic" evidence="8">
    <location>
        <begin position="293"/>
        <end position="487"/>
    </location>
</feature>
<keyword evidence="4 6" id="KW-0560">Oxidoreductase</keyword>
<evidence type="ECO:0000256" key="1">
    <source>
        <dbReference type="ARBA" id="ARBA00007983"/>
    </source>
</evidence>
<comment type="PTM">
    <text evidence="6">Topaquinone (TPQ) is generated by copper-dependent autoxidation of a specific tyrosyl residue.</text>
</comment>
<dbReference type="InterPro" id="IPR015800">
    <property type="entry name" value="Cu_amine_oxidase_N2"/>
</dbReference>
<dbReference type="SUPFAM" id="SSF54416">
    <property type="entry name" value="Amine oxidase N-terminal region"/>
    <property type="match status" value="3"/>
</dbReference>
<dbReference type="InterPro" id="IPR049947">
    <property type="entry name" value="Cu_Am_Ox_Cu-bd"/>
</dbReference>
<proteinExistence type="inferred from homology"/>
<dbReference type="Gene3D" id="3.10.450.40">
    <property type="match status" value="4"/>
</dbReference>
<feature type="domain" description="Copper amine oxidase N2-terminal" evidence="9">
    <location>
        <begin position="585"/>
        <end position="666"/>
    </location>
</feature>
<dbReference type="PANTHER" id="PTHR10638">
    <property type="entry name" value="COPPER AMINE OXIDASE"/>
    <property type="match status" value="1"/>
</dbReference>
<accession>A0ABY7DSU9</accession>
<evidence type="ECO:0000313" key="10">
    <source>
        <dbReference type="EMBL" id="WAR00783.1"/>
    </source>
</evidence>
<evidence type="ECO:0000256" key="2">
    <source>
        <dbReference type="ARBA" id="ARBA00022723"/>
    </source>
</evidence>
<keyword evidence="7" id="KW-0812">Transmembrane</keyword>
<dbReference type="EC" id="1.4.3.-" evidence="6"/>
<dbReference type="EMBL" id="CP111014">
    <property type="protein sequence ID" value="WAR00783.1"/>
    <property type="molecule type" value="Genomic_DNA"/>
</dbReference>
<reference evidence="10" key="1">
    <citation type="submission" date="2022-11" db="EMBL/GenBank/DDBJ databases">
        <title>Centuries of genome instability and evolution in soft-shell clam transmissible cancer (bioRxiv).</title>
        <authorList>
            <person name="Hart S.F.M."/>
            <person name="Yonemitsu M.A."/>
            <person name="Giersch R.M."/>
            <person name="Beal B.F."/>
            <person name="Arriagada G."/>
            <person name="Davis B.W."/>
            <person name="Ostrander E.A."/>
            <person name="Goff S.P."/>
            <person name="Metzger M.J."/>
        </authorList>
    </citation>
    <scope>NUCLEOTIDE SEQUENCE</scope>
    <source>
        <strain evidence="10">MELC-2E11</strain>
        <tissue evidence="10">Siphon/mantle</tissue>
    </source>
</reference>
<dbReference type="SUPFAM" id="SSF49998">
    <property type="entry name" value="Amine oxidase catalytic domain"/>
    <property type="match status" value="1"/>
</dbReference>
<keyword evidence="7" id="KW-1133">Transmembrane helix</keyword>
<evidence type="ECO:0000256" key="4">
    <source>
        <dbReference type="ARBA" id="ARBA00023002"/>
    </source>
</evidence>
<evidence type="ECO:0000256" key="7">
    <source>
        <dbReference type="SAM" id="Phobius"/>
    </source>
</evidence>
<protein>
    <recommendedName>
        <fullName evidence="6">Amine oxidase</fullName>
        <ecNumber evidence="6">1.4.3.-</ecNumber>
    </recommendedName>
</protein>
<keyword evidence="2 6" id="KW-0479">Metal-binding</keyword>